<comment type="subcellular location">
    <subcellularLocation>
        <location evidence="1">Membrane</location>
        <topology evidence="1">Single-pass membrane protein</topology>
    </subcellularLocation>
</comment>
<comment type="similarity">
    <text evidence="9">Belongs to the protein kinase superfamily. Tyr protein kinase family. Insulin receptor subfamily.</text>
</comment>
<keyword evidence="9" id="KW-0675">Receptor</keyword>
<evidence type="ECO:0000256" key="2">
    <source>
        <dbReference type="ARBA" id="ARBA00022679"/>
    </source>
</evidence>
<dbReference type="GO" id="GO:0005524">
    <property type="term" value="F:ATP binding"/>
    <property type="evidence" value="ECO:0007669"/>
    <property type="project" value="UniProtKB-UniRule"/>
</dbReference>
<organism evidence="12">
    <name type="scientific">Haemonchus placei</name>
    <name type="common">Barber's pole worm</name>
    <dbReference type="NCBI Taxonomy" id="6290"/>
    <lineage>
        <taxon>Eukaryota</taxon>
        <taxon>Metazoa</taxon>
        <taxon>Ecdysozoa</taxon>
        <taxon>Nematoda</taxon>
        <taxon>Chromadorea</taxon>
        <taxon>Rhabditida</taxon>
        <taxon>Rhabditina</taxon>
        <taxon>Rhabditomorpha</taxon>
        <taxon>Strongyloidea</taxon>
        <taxon>Trichostrongylidae</taxon>
        <taxon>Haemonchus</taxon>
    </lineage>
</organism>
<dbReference type="PRINTS" id="PR00109">
    <property type="entry name" value="TYRKINASE"/>
</dbReference>
<keyword evidence="10" id="KW-1133">Transmembrane helix</keyword>
<dbReference type="PROSITE" id="PS00239">
    <property type="entry name" value="RECEPTOR_TYR_KIN_II"/>
    <property type="match status" value="1"/>
</dbReference>
<dbReference type="InterPro" id="IPR020635">
    <property type="entry name" value="Tyr_kinase_cat_dom"/>
</dbReference>
<dbReference type="InterPro" id="IPR008266">
    <property type="entry name" value="Tyr_kinase_AS"/>
</dbReference>
<evidence type="ECO:0000259" key="11">
    <source>
        <dbReference type="PROSITE" id="PS50011"/>
    </source>
</evidence>
<evidence type="ECO:0000256" key="1">
    <source>
        <dbReference type="ARBA" id="ARBA00004167"/>
    </source>
</evidence>
<dbReference type="PROSITE" id="PS00107">
    <property type="entry name" value="PROTEIN_KINASE_ATP"/>
    <property type="match status" value="1"/>
</dbReference>
<reference evidence="12" key="1">
    <citation type="submission" date="2016-04" db="UniProtKB">
        <authorList>
            <consortium name="WormBaseParasite"/>
        </authorList>
    </citation>
    <scope>IDENTIFICATION</scope>
</reference>
<feature type="binding site" evidence="8">
    <location>
        <position position="193"/>
    </location>
    <ligand>
        <name>ATP</name>
        <dbReference type="ChEBI" id="CHEBI:30616"/>
    </ligand>
</feature>
<accession>A0A158QK16</accession>
<dbReference type="InterPro" id="IPR017441">
    <property type="entry name" value="Protein_kinase_ATP_BS"/>
</dbReference>
<comment type="catalytic activity">
    <reaction evidence="7 9">
        <text>L-tyrosyl-[protein] + ATP = O-phospho-L-tyrosyl-[protein] + ADP + H(+)</text>
        <dbReference type="Rhea" id="RHEA:10596"/>
        <dbReference type="Rhea" id="RHEA-COMP:10136"/>
        <dbReference type="Rhea" id="RHEA-COMP:20101"/>
        <dbReference type="ChEBI" id="CHEBI:15378"/>
        <dbReference type="ChEBI" id="CHEBI:30616"/>
        <dbReference type="ChEBI" id="CHEBI:46858"/>
        <dbReference type="ChEBI" id="CHEBI:61978"/>
        <dbReference type="ChEBI" id="CHEBI:456216"/>
        <dbReference type="EC" id="2.7.10.1"/>
    </reaction>
</comment>
<dbReference type="GO" id="GO:0005886">
    <property type="term" value="C:plasma membrane"/>
    <property type="evidence" value="ECO:0007669"/>
    <property type="project" value="UniProtKB-SubCell"/>
</dbReference>
<evidence type="ECO:0000256" key="8">
    <source>
        <dbReference type="PROSITE-ProRule" id="PRU10141"/>
    </source>
</evidence>
<dbReference type="GO" id="GO:0045664">
    <property type="term" value="P:regulation of neuron differentiation"/>
    <property type="evidence" value="ECO:0007669"/>
    <property type="project" value="TreeGrafter"/>
</dbReference>
<dbReference type="GO" id="GO:0043235">
    <property type="term" value="C:receptor complex"/>
    <property type="evidence" value="ECO:0007669"/>
    <property type="project" value="TreeGrafter"/>
</dbReference>
<dbReference type="GO" id="GO:0007169">
    <property type="term" value="P:cell surface receptor protein tyrosine kinase signaling pathway"/>
    <property type="evidence" value="ECO:0007669"/>
    <property type="project" value="InterPro"/>
</dbReference>
<dbReference type="PROSITE" id="PS00109">
    <property type="entry name" value="PROTEIN_KINASE_TYR"/>
    <property type="match status" value="1"/>
</dbReference>
<dbReference type="Pfam" id="PF07714">
    <property type="entry name" value="PK_Tyr_Ser-Thr"/>
    <property type="match status" value="1"/>
</dbReference>
<evidence type="ECO:0000256" key="10">
    <source>
        <dbReference type="SAM" id="Phobius"/>
    </source>
</evidence>
<dbReference type="SMART" id="SM00219">
    <property type="entry name" value="TyrKc"/>
    <property type="match status" value="1"/>
</dbReference>
<dbReference type="EC" id="2.7.10.1" evidence="9"/>
<keyword evidence="9" id="KW-0597">Phosphoprotein</keyword>
<protein>
    <recommendedName>
        <fullName evidence="9">Tyrosine-protein kinase receptor</fullName>
        <ecNumber evidence="9">2.7.10.1</ecNumber>
    </recommendedName>
</protein>
<dbReference type="PROSITE" id="PS50011">
    <property type="entry name" value="PROTEIN_KINASE_DOM"/>
    <property type="match status" value="1"/>
</dbReference>
<dbReference type="FunFam" id="1.10.510.10:FF:001901">
    <property type="entry name" value="Proto-oncogene tyrosine-protein kinase ROS"/>
    <property type="match status" value="1"/>
</dbReference>
<keyword evidence="9 10" id="KW-0812">Transmembrane</keyword>
<keyword evidence="4" id="KW-0418">Kinase</keyword>
<evidence type="ECO:0000256" key="6">
    <source>
        <dbReference type="ARBA" id="ARBA00023137"/>
    </source>
</evidence>
<evidence type="ECO:0000256" key="4">
    <source>
        <dbReference type="ARBA" id="ARBA00022777"/>
    </source>
</evidence>
<keyword evidence="3 8" id="KW-0547">Nucleotide-binding</keyword>
<keyword evidence="10" id="KW-0472">Membrane</keyword>
<evidence type="ECO:0000256" key="5">
    <source>
        <dbReference type="ARBA" id="ARBA00022840"/>
    </source>
</evidence>
<keyword evidence="5 8" id="KW-0067">ATP-binding</keyword>
<dbReference type="SUPFAM" id="SSF56112">
    <property type="entry name" value="Protein kinase-like (PK-like)"/>
    <property type="match status" value="1"/>
</dbReference>
<dbReference type="InterPro" id="IPR050122">
    <property type="entry name" value="RTK"/>
</dbReference>
<evidence type="ECO:0000313" key="12">
    <source>
        <dbReference type="WBParaSite" id="HPLM_0000380401-mRNA-1"/>
    </source>
</evidence>
<sequence>LSGIGISYVAVDDISLSVECFDKGMKGSQPFVQRYLETHMSDDSSLHFLSVDDQQQIWTVPETLLYRLIACGAEGGSFPHRVVENGGGCVIVDIKLIIGTKLHISIGQQGESPCDKHVKSSMVSFASMVYGAGGGGATTVSVDSAYIIVAAGGGGAYPSEYIEVYCCFREIGTGAFGTVHEGRTLDGQVYAVKTICMNKSTSAEAQREFAFEALFMHKFNHPNVVRLHWIQWDPPRLRIILEFMGGGDLRSFLREARPTQDNFNPYDLRVSDLINIALDIARGCEELNRQKYIHRDLAARNCLLTEKGPNRRVKIGDFGMARDIYENNYYRKGGRAKLPVRWMPPEAFLDGLFTTQTDVWSFGVVLWEISSFGMLPYFGVDNFDVMGLVTNGGRLDPPNTVPTEVSLRFGGIPRYPQYIFSHFMNLFFSSVWFSIIISVLTHSVLA</sequence>
<dbReference type="InterPro" id="IPR002011">
    <property type="entry name" value="Tyr_kinase_rcpt_2_CS"/>
</dbReference>
<dbReference type="GO" id="GO:0004714">
    <property type="term" value="F:transmembrane receptor protein tyrosine kinase activity"/>
    <property type="evidence" value="ECO:0007669"/>
    <property type="project" value="UniProtKB-EC"/>
</dbReference>
<proteinExistence type="inferred from homology"/>
<keyword evidence="2" id="KW-0808">Transferase</keyword>
<dbReference type="InterPro" id="IPR001245">
    <property type="entry name" value="Ser-Thr/Tyr_kinase_cat_dom"/>
</dbReference>
<dbReference type="PANTHER" id="PTHR24416:SF604">
    <property type="entry name" value="RECEPTOR PROTEIN-TYROSINE KINASE"/>
    <property type="match status" value="1"/>
</dbReference>
<dbReference type="WBParaSite" id="HPLM_0000380401-mRNA-1">
    <property type="protein sequence ID" value="HPLM_0000380401-mRNA-1"/>
    <property type="gene ID" value="HPLM_0000380401"/>
</dbReference>
<dbReference type="AlphaFoldDB" id="A0A158QK16"/>
<dbReference type="InterPro" id="IPR011009">
    <property type="entry name" value="Kinase-like_dom_sf"/>
</dbReference>
<evidence type="ECO:0000256" key="3">
    <source>
        <dbReference type="ARBA" id="ARBA00022741"/>
    </source>
</evidence>
<dbReference type="PANTHER" id="PTHR24416">
    <property type="entry name" value="TYROSINE-PROTEIN KINASE RECEPTOR"/>
    <property type="match status" value="1"/>
</dbReference>
<dbReference type="InterPro" id="IPR000719">
    <property type="entry name" value="Prot_kinase_dom"/>
</dbReference>
<feature type="domain" description="Protein kinase" evidence="11">
    <location>
        <begin position="165"/>
        <end position="446"/>
    </location>
</feature>
<evidence type="ECO:0000256" key="9">
    <source>
        <dbReference type="RuleBase" id="RU000312"/>
    </source>
</evidence>
<keyword evidence="6" id="KW-0829">Tyrosine-protein kinase</keyword>
<evidence type="ECO:0000256" key="7">
    <source>
        <dbReference type="ARBA" id="ARBA00051243"/>
    </source>
</evidence>
<feature type="transmembrane region" description="Helical" evidence="10">
    <location>
        <begin position="423"/>
        <end position="445"/>
    </location>
</feature>
<name>A0A158QK16_HAEPC</name>
<dbReference type="Gene3D" id="1.10.510.10">
    <property type="entry name" value="Transferase(Phosphotransferase) domain 1"/>
    <property type="match status" value="1"/>
</dbReference>